<organism evidence="1 3">
    <name type="scientific">Didymodactylos carnosus</name>
    <dbReference type="NCBI Taxonomy" id="1234261"/>
    <lineage>
        <taxon>Eukaryota</taxon>
        <taxon>Metazoa</taxon>
        <taxon>Spiralia</taxon>
        <taxon>Gnathifera</taxon>
        <taxon>Rotifera</taxon>
        <taxon>Eurotatoria</taxon>
        <taxon>Bdelloidea</taxon>
        <taxon>Philodinida</taxon>
        <taxon>Philodinidae</taxon>
        <taxon>Didymodactylos</taxon>
    </lineage>
</organism>
<name>A0A815CSG3_9BILA</name>
<dbReference type="EMBL" id="CAJOBC010033056">
    <property type="protein sequence ID" value="CAF4098193.1"/>
    <property type="molecule type" value="Genomic_DNA"/>
</dbReference>
<dbReference type="Proteomes" id="UP000663829">
    <property type="component" value="Unassembled WGS sequence"/>
</dbReference>
<protein>
    <recommendedName>
        <fullName evidence="4">DUF3830 family protein</fullName>
    </recommendedName>
</protein>
<evidence type="ECO:0000313" key="1">
    <source>
        <dbReference type="EMBL" id="CAF1291633.1"/>
    </source>
</evidence>
<gene>
    <name evidence="1" type="ORF">GPM918_LOCUS28067</name>
    <name evidence="2" type="ORF">SRO942_LOCUS28515</name>
</gene>
<dbReference type="EMBL" id="CAJNOQ010012085">
    <property type="protein sequence ID" value="CAF1291633.1"/>
    <property type="molecule type" value="Genomic_DNA"/>
</dbReference>
<evidence type="ECO:0008006" key="4">
    <source>
        <dbReference type="Google" id="ProtNLM"/>
    </source>
</evidence>
<proteinExistence type="predicted"/>
<dbReference type="AlphaFoldDB" id="A0A815CSG3"/>
<keyword evidence="3" id="KW-1185">Reference proteome</keyword>
<dbReference type="Pfam" id="PF12903">
    <property type="entry name" value="DUF3830"/>
    <property type="match status" value="1"/>
</dbReference>
<accession>A0A815CSG3</accession>
<dbReference type="Proteomes" id="UP000681722">
    <property type="component" value="Unassembled WGS sequence"/>
</dbReference>
<reference evidence="1" key="1">
    <citation type="submission" date="2021-02" db="EMBL/GenBank/DDBJ databases">
        <authorList>
            <person name="Nowell W R."/>
        </authorList>
    </citation>
    <scope>NUCLEOTIDE SEQUENCE</scope>
</reference>
<dbReference type="InterPro" id="IPR024532">
    <property type="entry name" value="DUF3830"/>
</dbReference>
<evidence type="ECO:0000313" key="3">
    <source>
        <dbReference type="Proteomes" id="UP000663829"/>
    </source>
</evidence>
<comment type="caution">
    <text evidence="1">The sequence shown here is derived from an EMBL/GenBank/DDBJ whole genome shotgun (WGS) entry which is preliminary data.</text>
</comment>
<dbReference type="Gene3D" id="2.40.100.20">
    <property type="match status" value="1"/>
</dbReference>
<sequence>MNSIVLNVSVDQKIRFELYENSAPITCNTFCSKLPFEIKLLHAKLAGEEIWSPNGPELDIIQENSTIHVEPGEIVIAPINPIRNQIRKCIGIFYGNGKLVDCANVFAKVFPDDINKLKQLGEDIWLNGSKIIRFEMLQKET</sequence>
<evidence type="ECO:0000313" key="2">
    <source>
        <dbReference type="EMBL" id="CAF4098193.1"/>
    </source>
</evidence>